<dbReference type="Pfam" id="PF21089">
    <property type="entry name" value="PKS_DH_N"/>
    <property type="match status" value="1"/>
</dbReference>
<keyword evidence="2" id="KW-0597">Phosphoprotein</keyword>
<dbReference type="Pfam" id="PF00550">
    <property type="entry name" value="PP-binding"/>
    <property type="match status" value="1"/>
</dbReference>
<evidence type="ECO:0000256" key="6">
    <source>
        <dbReference type="SAM" id="MobiDB-lite"/>
    </source>
</evidence>
<evidence type="ECO:0000259" key="7">
    <source>
        <dbReference type="PROSITE" id="PS50075"/>
    </source>
</evidence>
<dbReference type="Pfam" id="PF00975">
    <property type="entry name" value="Thioesterase"/>
    <property type="match status" value="1"/>
</dbReference>
<dbReference type="SUPFAM" id="SSF47336">
    <property type="entry name" value="ACP-like"/>
    <property type="match status" value="1"/>
</dbReference>
<evidence type="ECO:0000259" key="8">
    <source>
        <dbReference type="PROSITE" id="PS52004"/>
    </source>
</evidence>
<gene>
    <name evidence="10" type="ORF">KGD83_23300</name>
</gene>
<evidence type="ECO:0000313" key="11">
    <source>
        <dbReference type="Proteomes" id="UP000678016"/>
    </source>
</evidence>
<dbReference type="SUPFAM" id="SSF55048">
    <property type="entry name" value="Probable ACP-binding domain of malonyl-CoA ACP transacylase"/>
    <property type="match status" value="1"/>
</dbReference>
<dbReference type="Proteomes" id="UP000678016">
    <property type="component" value="Chromosome"/>
</dbReference>
<dbReference type="InterPro" id="IPR009081">
    <property type="entry name" value="PP-bd_ACP"/>
</dbReference>
<evidence type="ECO:0000313" key="10">
    <source>
        <dbReference type="EMBL" id="QUX28158.1"/>
    </source>
</evidence>
<evidence type="ECO:0000256" key="4">
    <source>
        <dbReference type="ARBA" id="ARBA00023315"/>
    </source>
</evidence>
<dbReference type="InterPro" id="IPR006162">
    <property type="entry name" value="Ppantetheine_attach_site"/>
</dbReference>
<dbReference type="SMART" id="SM01294">
    <property type="entry name" value="PKS_PP_betabranch"/>
    <property type="match status" value="1"/>
</dbReference>
<evidence type="ECO:0000256" key="2">
    <source>
        <dbReference type="ARBA" id="ARBA00022553"/>
    </source>
</evidence>
<organism evidence="10 11">
    <name type="scientific">Nocardiopsis akebiae</name>
    <dbReference type="NCBI Taxonomy" id="2831968"/>
    <lineage>
        <taxon>Bacteria</taxon>
        <taxon>Bacillati</taxon>
        <taxon>Actinomycetota</taxon>
        <taxon>Actinomycetes</taxon>
        <taxon>Streptosporangiales</taxon>
        <taxon>Nocardiopsidaceae</taxon>
        <taxon>Nocardiopsis</taxon>
    </lineage>
</organism>
<dbReference type="RefSeq" id="WP_212641176.1">
    <property type="nucleotide sequence ID" value="NZ_CP074132.1"/>
</dbReference>
<dbReference type="SUPFAM" id="SSF52151">
    <property type="entry name" value="FabD/lysophospholipase-like"/>
    <property type="match status" value="1"/>
</dbReference>
<feature type="active site" description="Proton donor; for dehydratase activity" evidence="5">
    <location>
        <position position="1132"/>
    </location>
</feature>
<keyword evidence="3" id="KW-0808">Transferase</keyword>
<dbReference type="InterPro" id="IPR029058">
    <property type="entry name" value="AB_hydrolase_fold"/>
</dbReference>
<feature type="region of interest" description="Disordered" evidence="6">
    <location>
        <begin position="459"/>
        <end position="479"/>
    </location>
</feature>
<dbReference type="EMBL" id="CP074132">
    <property type="protein sequence ID" value="QUX28158.1"/>
    <property type="molecule type" value="Genomic_DNA"/>
</dbReference>
<dbReference type="CDD" id="cd00833">
    <property type="entry name" value="PKS"/>
    <property type="match status" value="1"/>
</dbReference>
<dbReference type="InterPro" id="IPR001227">
    <property type="entry name" value="Ac_transferase_dom_sf"/>
</dbReference>
<dbReference type="InterPro" id="IPR001031">
    <property type="entry name" value="Thioesterase"/>
</dbReference>
<sequence length="2078" mass="219092">MTHEDKFQTLARRLALDLRHARGRIDEMEERRHEPIAVVGIGCRYPGEVGSADDLWELVERGAEGLTDFPTDRGWELDTLFDSDPATPGTSYLRRGGFLHGAAGFDAGFFGIGPREATAMDPQQRVALETSWEAVEHARIDPTTLRGTSTGVFLGMVGQSYGPSIRQAGEELEGYLLTGGMSAVAAGRVSYTLGLEGPALTLDTACSSSLVALHLAVRSLREGECDLALAGGVSVYTNTGPWVAFSRQRGLAPDGRCKAFSSSADGTSWSEGAGMLLLERLSTARSNGRRVLGVLRGSAVNQDGASSGLSVPNGTAQQRVIREALADARLAPGEVDLVEAHGTGTTLGDPIEANALLSTYGRDRPADRPVGVGSLKSNIGHAGAAAGVGGVIKAIMAMRHGVLPRTLHVDEPSAHVDWESGALALLTEAAPWPRTGRPRRAAVSSFGVSGTNAHVVLEEAPEDSEPGPETGSGPAPLETDTVAWPVSARSEAALRAQAARLHDHLARRPELDPADVGWSLAATRSEFEHRAVVTARDREGLLRGLDAIGRADPDDGVHRGTAARERAVFVFPGQGSQWKGMAVDLMAASPVFARTMADCERALSPFVDWSLAAVLRQEEGAAALDRDDVAQPALWAVMVSLAALWRSLGVEPSAVVGHSQGEIAAACVAGALSLDDAARVVALRSRAVLELAGTGAMASVALGSEELGERMAEFGGRVHVAVVNGPASTVVAGEPEAVRSLVKEYEARGVHARLIPVEYASHTPHVERLRDSVLTALAGVVPRRPDVPVYSSVTGGPLGDTPMDADYWYRGLRHRVRFEETVGALLRDGHGTFLEVSPHPVLGTAVQETCQEAGADGAVALGTLRRDEGGPERFLASLAQAHAHGVAVDWSRLFGARRRVDLPTYAFQHRHHWAVDGAEGADVTRAGLNGADHPMLGAAVSLASGDEYLFTGRIGLESHPWLADHVVLDMVLVPGTAFLELALHVGERVGCPRVEELVLHTPLRLPTRGGVRLQLRVGPPDANGARPLAVHSRPGDGDDGPWTQHASGQVTRPRPEHGAPKQDASWPPKGAVPVPVDDFYPRIAEMGNAFGPVFSSMRAVWRDGDDLYAEVRLPEGARADAARFGVHPALMDSSQHPLALAHTSAPSGGPSLAEAAGLPFAWSDVTLHATGAAHVRVRLSQTEQDSVSLELTDPSGRPVASVGSLVIRPISPRQLAAATRGGGDDLFRVTWSEPTGAPASADGPRPLAIVGPDPLGVADVLAAAGHPVRSHQDADALHAALAAGDPVPSAVVVPCAATDPEDTAEAAYTATYRALDRLQGWLLDERCEDLPLVLLTRGAVSAAEGDHVPDLDHAPLWGLARTVQMEFPGRCSIVDVDDTGSAPTALAAVLDGGEPQAAVRGGTVLVPRLDRAAPLEGRSLDLGSDGTVLVTGANGTVGSVIVRHLAAECGARHLLLVSRSGRQGTSPELQADLAGLGATLSFAACDTADRDALREVIASVPPDRPLRSVVHIAGTVGGAVFTALTREHVDHVMRPKVDASLNLHELTRDLDLREFVLFSSAASTLGNPGQANYAAANVYLDALAHRRRARGLPATTIGWGMWAERSQLTVRLDDTDLHRYARMGMSEQIATERGKALFEEALAADAAHLLAVPLDVAGMSQRSMRGADVPTMLRALVRRPRRRAAGLTADSGDLRRRLAGAEAEQRGQLVLDLVREATAEVLGHSAPQDVPVDRDFLEIGFDSLTAVELRNQLRSLTGLRLPAGLAFKYPTPTAVAGFLLESLPAPDESAPRPRGAESAPEADGRGTPDSLVALFEEFCRQGRTAEGMRLLDTAGLVRPSFSEAEGYVSARGPVVLSSKEADSSVLVCLPSIVLASGPQEFARFAAGVRGLREVKVVPHPGFRDGEPLPDTLAAALSAQADAVAGCADGRPFVLVSRSSGGPVAHAVAELLEERGVRPAALALLDPPHPDDEAVLPTTEAQMLQRGGALGIVDSARLTAMGRYMRLFADVRLGAVAAPSAVLRPEDPITDRDGAPIPPFSWAPPHERITVPGDHFTMLEDHADIVARVLHDWLSERGL</sequence>
<feature type="region of interest" description="Disordered" evidence="6">
    <location>
        <begin position="1017"/>
        <end position="1070"/>
    </location>
</feature>
<dbReference type="PROSITE" id="PS50075">
    <property type="entry name" value="CARRIER"/>
    <property type="match status" value="1"/>
</dbReference>
<dbReference type="InterPro" id="IPR057326">
    <property type="entry name" value="KR_dom"/>
</dbReference>
<dbReference type="InterPro" id="IPR020802">
    <property type="entry name" value="TesA-like"/>
</dbReference>
<evidence type="ECO:0000256" key="5">
    <source>
        <dbReference type="PROSITE-ProRule" id="PRU01363"/>
    </source>
</evidence>
<dbReference type="PANTHER" id="PTHR43775:SF51">
    <property type="entry name" value="INACTIVE PHENOLPHTHIOCEROL SYNTHESIS POLYKETIDE SYNTHASE TYPE I PKS1-RELATED"/>
    <property type="match status" value="1"/>
</dbReference>
<dbReference type="InterPro" id="IPR016039">
    <property type="entry name" value="Thiolase-like"/>
</dbReference>
<dbReference type="InterPro" id="IPR055123">
    <property type="entry name" value="SpnB-like_Rossmann"/>
</dbReference>
<dbReference type="CDD" id="cd08956">
    <property type="entry name" value="KR_3_FAS_SDR_x"/>
    <property type="match status" value="1"/>
</dbReference>
<dbReference type="PROSITE" id="PS52019">
    <property type="entry name" value="PKS_MFAS_DH"/>
    <property type="match status" value="1"/>
</dbReference>
<dbReference type="SMART" id="SM00822">
    <property type="entry name" value="PKS_KR"/>
    <property type="match status" value="1"/>
</dbReference>
<dbReference type="SMART" id="SM00827">
    <property type="entry name" value="PKS_AT"/>
    <property type="match status" value="1"/>
</dbReference>
<reference evidence="11" key="1">
    <citation type="submission" date="2021-05" db="EMBL/GenBank/DDBJ databases">
        <title>Direct Submission.</title>
        <authorList>
            <person name="Li K."/>
            <person name="Gao J."/>
        </authorList>
    </citation>
    <scope>NUCLEOTIDE SEQUENCE [LARGE SCALE GENOMIC DNA]</scope>
    <source>
        <strain evidence="11">HDS12</strain>
    </source>
</reference>
<dbReference type="Gene3D" id="1.10.1200.10">
    <property type="entry name" value="ACP-like"/>
    <property type="match status" value="1"/>
</dbReference>
<name>A0ABX8C1F6_9ACTN</name>
<dbReference type="Pfam" id="PF22953">
    <property type="entry name" value="SpnB_Rossmann"/>
    <property type="match status" value="1"/>
</dbReference>
<dbReference type="InterPro" id="IPR014030">
    <property type="entry name" value="Ketoacyl_synth_N"/>
</dbReference>
<feature type="active site" description="Proton acceptor; for dehydratase activity" evidence="5">
    <location>
        <position position="965"/>
    </location>
</feature>
<dbReference type="InterPro" id="IPR020841">
    <property type="entry name" value="PKS_Beta-ketoAc_synthase_dom"/>
</dbReference>
<dbReference type="Pfam" id="PF16197">
    <property type="entry name" value="KAsynt_C_assoc"/>
    <property type="match status" value="1"/>
</dbReference>
<protein>
    <submittedName>
        <fullName evidence="10">SDR family NAD(P)-dependent oxidoreductase</fullName>
    </submittedName>
</protein>
<dbReference type="Gene3D" id="3.40.47.10">
    <property type="match status" value="1"/>
</dbReference>
<feature type="domain" description="Ketosynthase family 3 (KS3)" evidence="8">
    <location>
        <begin position="33"/>
        <end position="459"/>
    </location>
</feature>
<evidence type="ECO:0000256" key="1">
    <source>
        <dbReference type="ARBA" id="ARBA00022450"/>
    </source>
</evidence>
<dbReference type="InterPro" id="IPR018201">
    <property type="entry name" value="Ketoacyl_synth_AS"/>
</dbReference>
<dbReference type="InterPro" id="IPR042104">
    <property type="entry name" value="PKS_dehydratase_sf"/>
</dbReference>
<dbReference type="InterPro" id="IPR016036">
    <property type="entry name" value="Malonyl_transacylase_ACP-bd"/>
</dbReference>
<dbReference type="Pfam" id="PF02801">
    <property type="entry name" value="Ketoacyl-synt_C"/>
    <property type="match status" value="1"/>
</dbReference>
<dbReference type="PROSITE" id="PS00606">
    <property type="entry name" value="KS3_1"/>
    <property type="match status" value="1"/>
</dbReference>
<keyword evidence="4" id="KW-0012">Acyltransferase</keyword>
<accession>A0ABX8C1F6</accession>
<dbReference type="SMART" id="SM00826">
    <property type="entry name" value="PKS_DH"/>
    <property type="match status" value="1"/>
</dbReference>
<dbReference type="SMART" id="SM00825">
    <property type="entry name" value="PKS_KS"/>
    <property type="match status" value="1"/>
</dbReference>
<dbReference type="InterPro" id="IPR050091">
    <property type="entry name" value="PKS_NRPS_Biosynth_Enz"/>
</dbReference>
<feature type="domain" description="Carrier" evidence="7">
    <location>
        <begin position="1708"/>
        <end position="1783"/>
    </location>
</feature>
<proteinExistence type="predicted"/>
<dbReference type="Gene3D" id="3.40.366.10">
    <property type="entry name" value="Malonyl-Coenzyme A Acyl Carrier Protein, domain 2"/>
    <property type="match status" value="1"/>
</dbReference>
<dbReference type="InterPro" id="IPR049551">
    <property type="entry name" value="PKS_DH_C"/>
</dbReference>
<dbReference type="Gene3D" id="3.30.70.3290">
    <property type="match status" value="1"/>
</dbReference>
<dbReference type="InterPro" id="IPR014031">
    <property type="entry name" value="Ketoacyl_synth_C"/>
</dbReference>
<dbReference type="InterPro" id="IPR036291">
    <property type="entry name" value="NAD(P)-bd_dom_sf"/>
</dbReference>
<feature type="region of interest" description="N-terminal hotdog fold" evidence="5">
    <location>
        <begin position="933"/>
        <end position="1057"/>
    </location>
</feature>
<dbReference type="PROSITE" id="PS52004">
    <property type="entry name" value="KS3_2"/>
    <property type="match status" value="1"/>
</dbReference>
<dbReference type="InterPro" id="IPR014043">
    <property type="entry name" value="Acyl_transferase_dom"/>
</dbReference>
<dbReference type="Pfam" id="PF08659">
    <property type="entry name" value="KR"/>
    <property type="match status" value="1"/>
</dbReference>
<keyword evidence="11" id="KW-1185">Reference proteome</keyword>
<dbReference type="Gene3D" id="3.40.50.1820">
    <property type="entry name" value="alpha/beta hydrolase"/>
    <property type="match status" value="1"/>
</dbReference>
<evidence type="ECO:0000256" key="3">
    <source>
        <dbReference type="ARBA" id="ARBA00022679"/>
    </source>
</evidence>
<dbReference type="PROSITE" id="PS00012">
    <property type="entry name" value="PHOSPHOPANTETHEINE"/>
    <property type="match status" value="1"/>
</dbReference>
<feature type="region of interest" description="Disordered" evidence="6">
    <location>
        <begin position="1786"/>
        <end position="1807"/>
    </location>
</feature>
<dbReference type="InterPro" id="IPR049900">
    <property type="entry name" value="PKS_mFAS_DH"/>
</dbReference>
<dbReference type="Pfam" id="PF14765">
    <property type="entry name" value="PS-DH"/>
    <property type="match status" value="1"/>
</dbReference>
<dbReference type="SUPFAM" id="SSF51735">
    <property type="entry name" value="NAD(P)-binding Rossmann-fold domains"/>
    <property type="match status" value="2"/>
</dbReference>
<dbReference type="SMART" id="SM00824">
    <property type="entry name" value="PKS_TE"/>
    <property type="match status" value="1"/>
</dbReference>
<dbReference type="InterPro" id="IPR049552">
    <property type="entry name" value="PKS_DH_N"/>
</dbReference>
<dbReference type="SUPFAM" id="SSF53474">
    <property type="entry name" value="alpha/beta-Hydrolases"/>
    <property type="match status" value="1"/>
</dbReference>
<dbReference type="InterPro" id="IPR020806">
    <property type="entry name" value="PKS_PP-bd"/>
</dbReference>
<dbReference type="Gene3D" id="3.10.129.110">
    <property type="entry name" value="Polyketide synthase dehydratase"/>
    <property type="match status" value="1"/>
</dbReference>
<dbReference type="InterPro" id="IPR032821">
    <property type="entry name" value="PKS_assoc"/>
</dbReference>
<dbReference type="SUPFAM" id="SSF53901">
    <property type="entry name" value="Thiolase-like"/>
    <property type="match status" value="1"/>
</dbReference>
<dbReference type="InterPro" id="IPR016035">
    <property type="entry name" value="Acyl_Trfase/lysoPLipase"/>
</dbReference>
<dbReference type="InterPro" id="IPR036736">
    <property type="entry name" value="ACP-like_sf"/>
</dbReference>
<evidence type="ECO:0000259" key="9">
    <source>
        <dbReference type="PROSITE" id="PS52019"/>
    </source>
</evidence>
<feature type="region of interest" description="C-terminal hotdog fold" evidence="5">
    <location>
        <begin position="1071"/>
        <end position="1216"/>
    </location>
</feature>
<dbReference type="PANTHER" id="PTHR43775">
    <property type="entry name" value="FATTY ACID SYNTHASE"/>
    <property type="match status" value="1"/>
</dbReference>
<dbReference type="InterPro" id="IPR013968">
    <property type="entry name" value="PKS_KR"/>
</dbReference>
<keyword evidence="1" id="KW-0596">Phosphopantetheine</keyword>
<dbReference type="Pfam" id="PF00698">
    <property type="entry name" value="Acyl_transf_1"/>
    <property type="match status" value="1"/>
</dbReference>
<dbReference type="Gene3D" id="3.40.50.720">
    <property type="entry name" value="NAD(P)-binding Rossmann-like Domain"/>
    <property type="match status" value="1"/>
</dbReference>
<feature type="domain" description="PKS/mFAS DH" evidence="9">
    <location>
        <begin position="933"/>
        <end position="1216"/>
    </location>
</feature>
<dbReference type="SMART" id="SM00823">
    <property type="entry name" value="PKS_PP"/>
    <property type="match status" value="1"/>
</dbReference>
<dbReference type="InterPro" id="IPR020807">
    <property type="entry name" value="PKS_DH"/>
</dbReference>
<dbReference type="Pfam" id="PF00109">
    <property type="entry name" value="ketoacyl-synt"/>
    <property type="match status" value="1"/>
</dbReference>